<dbReference type="SUPFAM" id="SSF55469">
    <property type="entry name" value="FMN-dependent nitroreductase-like"/>
    <property type="match status" value="1"/>
</dbReference>
<evidence type="ECO:0000313" key="5">
    <source>
        <dbReference type="Proteomes" id="UP000199013"/>
    </source>
</evidence>
<feature type="domain" description="Nitroreductase" evidence="3">
    <location>
        <begin position="9"/>
        <end position="175"/>
    </location>
</feature>
<name>A0A1C3PGU0_9ACTN</name>
<evidence type="ECO:0000256" key="2">
    <source>
        <dbReference type="ARBA" id="ARBA00023002"/>
    </source>
</evidence>
<dbReference type="GO" id="GO:0016491">
    <property type="term" value="F:oxidoreductase activity"/>
    <property type="evidence" value="ECO:0007669"/>
    <property type="project" value="UniProtKB-KW"/>
</dbReference>
<evidence type="ECO:0000259" key="3">
    <source>
        <dbReference type="Pfam" id="PF00881"/>
    </source>
</evidence>
<evidence type="ECO:0000313" key="4">
    <source>
        <dbReference type="EMBL" id="SBW29047.1"/>
    </source>
</evidence>
<keyword evidence="5" id="KW-1185">Reference proteome</keyword>
<gene>
    <name evidence="4" type="ORF">FDG2_6369</name>
</gene>
<keyword evidence="2" id="KW-0560">Oxidoreductase</keyword>
<comment type="similarity">
    <text evidence="1">Belongs to the nitroreductase family.</text>
</comment>
<dbReference type="EMBL" id="FLUV01002637">
    <property type="protein sequence ID" value="SBW29047.1"/>
    <property type="molecule type" value="Genomic_DNA"/>
</dbReference>
<dbReference type="CDD" id="cd02062">
    <property type="entry name" value="Nitro_FMN_reductase"/>
    <property type="match status" value="1"/>
</dbReference>
<dbReference type="Gene3D" id="3.40.109.10">
    <property type="entry name" value="NADH Oxidase"/>
    <property type="match status" value="1"/>
</dbReference>
<dbReference type="InterPro" id="IPR000415">
    <property type="entry name" value="Nitroreductase-like"/>
</dbReference>
<sequence>MDVETLLTTTRTVRRKLDLDRAVPIEVIEDSLRIAQQAPAAGNLLSALRWVIVRDAGLRAKIAPIVRGAAATIMPQREQLTEEQNRVMNSARHLLDNLERVPVLAIPCLPGPPPQGHVYQTSYYGSAYPAIWSFQLALRIHGLGSSMCAYHLIDKEPEVSALLGIPSDVSQITMLAVAYTTQTDFQPAVRPPAEEITYIDSWNRRP</sequence>
<reference evidence="5" key="1">
    <citation type="submission" date="2016-02" db="EMBL/GenBank/DDBJ databases">
        <authorList>
            <person name="Wibberg D."/>
        </authorList>
    </citation>
    <scope>NUCLEOTIDE SEQUENCE [LARGE SCALE GENOMIC DNA]</scope>
</reference>
<proteinExistence type="inferred from homology"/>
<organism evidence="4 5">
    <name type="scientific">Candidatus Protofrankia californiensis</name>
    <dbReference type="NCBI Taxonomy" id="1839754"/>
    <lineage>
        <taxon>Bacteria</taxon>
        <taxon>Bacillati</taxon>
        <taxon>Actinomycetota</taxon>
        <taxon>Actinomycetes</taxon>
        <taxon>Frankiales</taxon>
        <taxon>Frankiaceae</taxon>
        <taxon>Protofrankia</taxon>
    </lineage>
</organism>
<dbReference type="InterPro" id="IPR029479">
    <property type="entry name" value="Nitroreductase"/>
</dbReference>
<dbReference type="PANTHER" id="PTHR43673">
    <property type="entry name" value="NAD(P)H NITROREDUCTASE YDGI-RELATED"/>
    <property type="match status" value="1"/>
</dbReference>
<dbReference type="Proteomes" id="UP000199013">
    <property type="component" value="Unassembled WGS sequence"/>
</dbReference>
<accession>A0A1C3PGU0</accession>
<dbReference type="Pfam" id="PF00881">
    <property type="entry name" value="Nitroreductase"/>
    <property type="match status" value="1"/>
</dbReference>
<protein>
    <submittedName>
        <fullName evidence="4">Nitroreductase</fullName>
    </submittedName>
</protein>
<dbReference type="PANTHER" id="PTHR43673:SF10">
    <property type="entry name" value="NADH DEHYDROGENASE_NAD(P)H NITROREDUCTASE XCC3605-RELATED"/>
    <property type="match status" value="1"/>
</dbReference>
<dbReference type="AlphaFoldDB" id="A0A1C3PGU0"/>
<evidence type="ECO:0000256" key="1">
    <source>
        <dbReference type="ARBA" id="ARBA00007118"/>
    </source>
</evidence>